<proteinExistence type="inferred from homology"/>
<dbReference type="AlphaFoldDB" id="A0A811MSV4"/>
<name>A0A811MSV4_9POAL</name>
<dbReference type="OrthoDB" id="1922155at2759"/>
<accession>A0A811MSV4</accession>
<dbReference type="GO" id="GO:0004252">
    <property type="term" value="F:serine-type endopeptidase activity"/>
    <property type="evidence" value="ECO:0007669"/>
    <property type="project" value="InterPro"/>
</dbReference>
<comment type="similarity">
    <text evidence="1">Belongs to the peptidase S8 family.</text>
</comment>
<sequence>MKGMFVACSAGNDGSDGYTIMNGPPWITTVGAASVDRDFTATVALGSGAIVRVGVPAEHADRQREPLLRPRQQEQANVRVLQPEKQGRERE</sequence>
<dbReference type="GO" id="GO:0006508">
    <property type="term" value="P:proteolysis"/>
    <property type="evidence" value="ECO:0007669"/>
    <property type="project" value="InterPro"/>
</dbReference>
<keyword evidence="2" id="KW-0732">Signal</keyword>
<gene>
    <name evidence="4" type="ORF">NCGR_LOCUS7990</name>
</gene>
<dbReference type="EMBL" id="CAJGYO010000002">
    <property type="protein sequence ID" value="CAD6212182.1"/>
    <property type="molecule type" value="Genomic_DNA"/>
</dbReference>
<evidence type="ECO:0000313" key="4">
    <source>
        <dbReference type="EMBL" id="CAD6212182.1"/>
    </source>
</evidence>
<feature type="region of interest" description="Disordered" evidence="3">
    <location>
        <begin position="60"/>
        <end position="91"/>
    </location>
</feature>
<dbReference type="SUPFAM" id="SSF52743">
    <property type="entry name" value="Subtilisin-like"/>
    <property type="match status" value="1"/>
</dbReference>
<evidence type="ECO:0000256" key="1">
    <source>
        <dbReference type="ARBA" id="ARBA00011073"/>
    </source>
</evidence>
<dbReference type="PANTHER" id="PTHR10795">
    <property type="entry name" value="PROPROTEIN CONVERTASE SUBTILISIN/KEXIN"/>
    <property type="match status" value="1"/>
</dbReference>
<keyword evidence="5" id="KW-1185">Reference proteome</keyword>
<reference evidence="4" key="1">
    <citation type="submission" date="2020-10" db="EMBL/GenBank/DDBJ databases">
        <authorList>
            <person name="Han B."/>
            <person name="Lu T."/>
            <person name="Zhao Q."/>
            <person name="Huang X."/>
            <person name="Zhao Y."/>
        </authorList>
    </citation>
    <scope>NUCLEOTIDE SEQUENCE</scope>
</reference>
<dbReference type="Proteomes" id="UP000604825">
    <property type="component" value="Unassembled WGS sequence"/>
</dbReference>
<evidence type="ECO:0000313" key="5">
    <source>
        <dbReference type="Proteomes" id="UP000604825"/>
    </source>
</evidence>
<protein>
    <recommendedName>
        <fullName evidence="6">Peptidase S8/S53 domain-containing protein</fullName>
    </recommendedName>
</protein>
<feature type="compositionally biased region" description="Basic and acidic residues" evidence="3">
    <location>
        <begin position="60"/>
        <end position="72"/>
    </location>
</feature>
<evidence type="ECO:0008006" key="6">
    <source>
        <dbReference type="Google" id="ProtNLM"/>
    </source>
</evidence>
<evidence type="ECO:0000256" key="2">
    <source>
        <dbReference type="ARBA" id="ARBA00022729"/>
    </source>
</evidence>
<evidence type="ECO:0000256" key="3">
    <source>
        <dbReference type="SAM" id="MobiDB-lite"/>
    </source>
</evidence>
<dbReference type="Gene3D" id="3.50.30.30">
    <property type="match status" value="1"/>
</dbReference>
<dbReference type="Gene3D" id="3.40.50.200">
    <property type="entry name" value="Peptidase S8/S53 domain"/>
    <property type="match status" value="1"/>
</dbReference>
<comment type="caution">
    <text evidence="4">The sequence shown here is derived from an EMBL/GenBank/DDBJ whole genome shotgun (WGS) entry which is preliminary data.</text>
</comment>
<dbReference type="InterPro" id="IPR036852">
    <property type="entry name" value="Peptidase_S8/S53_dom_sf"/>
</dbReference>
<dbReference type="InterPro" id="IPR045051">
    <property type="entry name" value="SBT"/>
</dbReference>
<organism evidence="4 5">
    <name type="scientific">Miscanthus lutarioriparius</name>
    <dbReference type="NCBI Taxonomy" id="422564"/>
    <lineage>
        <taxon>Eukaryota</taxon>
        <taxon>Viridiplantae</taxon>
        <taxon>Streptophyta</taxon>
        <taxon>Embryophyta</taxon>
        <taxon>Tracheophyta</taxon>
        <taxon>Spermatophyta</taxon>
        <taxon>Magnoliopsida</taxon>
        <taxon>Liliopsida</taxon>
        <taxon>Poales</taxon>
        <taxon>Poaceae</taxon>
        <taxon>PACMAD clade</taxon>
        <taxon>Panicoideae</taxon>
        <taxon>Andropogonodae</taxon>
        <taxon>Andropogoneae</taxon>
        <taxon>Saccharinae</taxon>
        <taxon>Miscanthus</taxon>
    </lineage>
</organism>